<feature type="coiled-coil region" evidence="1">
    <location>
        <begin position="99"/>
        <end position="126"/>
    </location>
</feature>
<dbReference type="AlphaFoldDB" id="A0A0F9R006"/>
<name>A0A0F9R006_9ZZZZ</name>
<protein>
    <recommendedName>
        <fullName evidence="3">TIGR02444 family protein</fullName>
    </recommendedName>
</protein>
<reference evidence="2" key="1">
    <citation type="journal article" date="2015" name="Nature">
        <title>Complex archaea that bridge the gap between prokaryotes and eukaryotes.</title>
        <authorList>
            <person name="Spang A."/>
            <person name="Saw J.H."/>
            <person name="Jorgensen S.L."/>
            <person name="Zaremba-Niedzwiedzka K."/>
            <person name="Martijn J."/>
            <person name="Lind A.E."/>
            <person name="van Eijk R."/>
            <person name="Schleper C."/>
            <person name="Guy L."/>
            <person name="Ettema T.J."/>
        </authorList>
    </citation>
    <scope>NUCLEOTIDE SEQUENCE</scope>
</reference>
<evidence type="ECO:0000256" key="1">
    <source>
        <dbReference type="SAM" id="Coils"/>
    </source>
</evidence>
<sequence length="189" mass="21064">MLIPVNFETCPDLPLKTMELPAHLEPDNPLWRFALAFWQQSPAQETCLALQNEGWHITRILCAGWLALNGRAYTGIEDATVTEWRDRVTGSVRAIRTSVPKAQASYNALRKNLANVELESECIELALAWHTLEAPNPESNNMQAHERDKLIEHNLAAAAPMSGMTVNTRQHVSSLSDILAAFQQEDAPP</sequence>
<dbReference type="Pfam" id="PF09523">
    <property type="entry name" value="DUF2390"/>
    <property type="match status" value="1"/>
</dbReference>
<gene>
    <name evidence="2" type="ORF">LCGC14_0637950</name>
</gene>
<dbReference type="EMBL" id="LAZR01001144">
    <property type="protein sequence ID" value="KKN49910.1"/>
    <property type="molecule type" value="Genomic_DNA"/>
</dbReference>
<comment type="caution">
    <text evidence="2">The sequence shown here is derived from an EMBL/GenBank/DDBJ whole genome shotgun (WGS) entry which is preliminary data.</text>
</comment>
<accession>A0A0F9R006</accession>
<organism evidence="2">
    <name type="scientific">marine sediment metagenome</name>
    <dbReference type="NCBI Taxonomy" id="412755"/>
    <lineage>
        <taxon>unclassified sequences</taxon>
        <taxon>metagenomes</taxon>
        <taxon>ecological metagenomes</taxon>
    </lineage>
</organism>
<evidence type="ECO:0000313" key="2">
    <source>
        <dbReference type="EMBL" id="KKN49910.1"/>
    </source>
</evidence>
<evidence type="ECO:0008006" key="3">
    <source>
        <dbReference type="Google" id="ProtNLM"/>
    </source>
</evidence>
<keyword evidence="1" id="KW-0175">Coiled coil</keyword>
<dbReference type="InterPro" id="IPR012659">
    <property type="entry name" value="CHP02444"/>
</dbReference>
<proteinExistence type="predicted"/>